<feature type="domain" description="HTH asnC-type" evidence="4">
    <location>
        <begin position="4"/>
        <end position="65"/>
    </location>
</feature>
<comment type="caution">
    <text evidence="5">The sequence shown here is derived from an EMBL/GenBank/DDBJ whole genome shotgun (WGS) entry which is preliminary data.</text>
</comment>
<dbReference type="PROSITE" id="PS00519">
    <property type="entry name" value="HTH_ASNC_1"/>
    <property type="match status" value="1"/>
</dbReference>
<dbReference type="Pfam" id="PF01037">
    <property type="entry name" value="AsnC_trans_reg"/>
    <property type="match status" value="1"/>
</dbReference>
<evidence type="ECO:0000256" key="1">
    <source>
        <dbReference type="ARBA" id="ARBA00023015"/>
    </source>
</evidence>
<evidence type="ECO:0000256" key="2">
    <source>
        <dbReference type="ARBA" id="ARBA00023125"/>
    </source>
</evidence>
<proteinExistence type="predicted"/>
<dbReference type="InterPro" id="IPR000485">
    <property type="entry name" value="AsnC-type_HTH_dom"/>
</dbReference>
<dbReference type="InterPro" id="IPR019887">
    <property type="entry name" value="Tscrpt_reg_AsnC/Lrp_C"/>
</dbReference>
<gene>
    <name evidence="5" type="ORF">V0U79_05305</name>
</gene>
<sequence>MKALDSLDRKILMALQRDGRLTNQALADAVGLSPSPCLKRVRSLEKAGLIHGYHAEIGRKACGLAVTAFVRIRLTDHSSETVTTFEKRIASVAEVVECHLMSGGQDYLLEVVVSGHDDYARFLRERLHTIPGIGAIETNFSINAIKHRSPCPIP</sequence>
<keyword evidence="6" id="KW-1185">Reference proteome</keyword>
<dbReference type="SMART" id="SM00344">
    <property type="entry name" value="HTH_ASNC"/>
    <property type="match status" value="1"/>
</dbReference>
<keyword evidence="3" id="KW-0804">Transcription</keyword>
<reference evidence="5 6" key="1">
    <citation type="submission" date="2024-01" db="EMBL/GenBank/DDBJ databases">
        <title>Hyphobacterium bacterium isolated from marine sediment.</title>
        <authorList>
            <person name="Zhao S."/>
        </authorList>
    </citation>
    <scope>NUCLEOTIDE SEQUENCE [LARGE SCALE GENOMIC DNA]</scope>
    <source>
        <strain evidence="6">HN65</strain>
    </source>
</reference>
<dbReference type="Pfam" id="PF13412">
    <property type="entry name" value="HTH_24"/>
    <property type="match status" value="1"/>
</dbReference>
<organism evidence="5 6">
    <name type="scientific">Hyphobacterium lacteum</name>
    <dbReference type="NCBI Taxonomy" id="3116575"/>
    <lineage>
        <taxon>Bacteria</taxon>
        <taxon>Pseudomonadati</taxon>
        <taxon>Pseudomonadota</taxon>
        <taxon>Alphaproteobacteria</taxon>
        <taxon>Maricaulales</taxon>
        <taxon>Maricaulaceae</taxon>
        <taxon>Hyphobacterium</taxon>
    </lineage>
</organism>
<dbReference type="PANTHER" id="PTHR30154:SF34">
    <property type="entry name" value="TRANSCRIPTIONAL REGULATOR AZLB"/>
    <property type="match status" value="1"/>
</dbReference>
<dbReference type="Proteomes" id="UP001354971">
    <property type="component" value="Unassembled WGS sequence"/>
</dbReference>
<dbReference type="SUPFAM" id="SSF54909">
    <property type="entry name" value="Dimeric alpha+beta barrel"/>
    <property type="match status" value="1"/>
</dbReference>
<dbReference type="Gene3D" id="3.30.70.920">
    <property type="match status" value="1"/>
</dbReference>
<dbReference type="InterPro" id="IPR011991">
    <property type="entry name" value="ArsR-like_HTH"/>
</dbReference>
<keyword evidence="2" id="KW-0238">DNA-binding</keyword>
<evidence type="ECO:0000256" key="3">
    <source>
        <dbReference type="ARBA" id="ARBA00023163"/>
    </source>
</evidence>
<dbReference type="SUPFAM" id="SSF46785">
    <property type="entry name" value="Winged helix' DNA-binding domain"/>
    <property type="match status" value="1"/>
</dbReference>
<dbReference type="PRINTS" id="PR00033">
    <property type="entry name" value="HTHASNC"/>
</dbReference>
<evidence type="ECO:0000313" key="5">
    <source>
        <dbReference type="EMBL" id="MEE2525775.1"/>
    </source>
</evidence>
<dbReference type="InterPro" id="IPR019885">
    <property type="entry name" value="Tscrpt_reg_HTH_AsnC-type_CS"/>
</dbReference>
<evidence type="ECO:0000259" key="4">
    <source>
        <dbReference type="PROSITE" id="PS50956"/>
    </source>
</evidence>
<dbReference type="CDD" id="cd00090">
    <property type="entry name" value="HTH_ARSR"/>
    <property type="match status" value="1"/>
</dbReference>
<dbReference type="InterPro" id="IPR019888">
    <property type="entry name" value="Tscrpt_reg_AsnC-like"/>
</dbReference>
<dbReference type="EMBL" id="JAZDRP010000003">
    <property type="protein sequence ID" value="MEE2525775.1"/>
    <property type="molecule type" value="Genomic_DNA"/>
</dbReference>
<dbReference type="PANTHER" id="PTHR30154">
    <property type="entry name" value="LEUCINE-RESPONSIVE REGULATORY PROTEIN"/>
    <property type="match status" value="1"/>
</dbReference>
<dbReference type="PROSITE" id="PS50956">
    <property type="entry name" value="HTH_ASNC_2"/>
    <property type="match status" value="1"/>
</dbReference>
<dbReference type="InterPro" id="IPR036388">
    <property type="entry name" value="WH-like_DNA-bd_sf"/>
</dbReference>
<accession>A0ABU7LPD1</accession>
<dbReference type="InterPro" id="IPR011008">
    <property type="entry name" value="Dimeric_a/b-barrel"/>
</dbReference>
<dbReference type="RefSeq" id="WP_330198439.1">
    <property type="nucleotide sequence ID" value="NZ_JAZDRP010000003.1"/>
</dbReference>
<name>A0ABU7LPD1_9PROT</name>
<dbReference type="Gene3D" id="1.10.10.10">
    <property type="entry name" value="Winged helix-like DNA-binding domain superfamily/Winged helix DNA-binding domain"/>
    <property type="match status" value="1"/>
</dbReference>
<evidence type="ECO:0000313" key="6">
    <source>
        <dbReference type="Proteomes" id="UP001354971"/>
    </source>
</evidence>
<protein>
    <submittedName>
        <fullName evidence="5">Lrp/AsnC family transcriptional regulator</fullName>
    </submittedName>
</protein>
<keyword evidence="1" id="KW-0805">Transcription regulation</keyword>
<dbReference type="InterPro" id="IPR036390">
    <property type="entry name" value="WH_DNA-bd_sf"/>
</dbReference>